<dbReference type="GO" id="GO:0004792">
    <property type="term" value="F:thiosulfate-cyanide sulfurtransferase activity"/>
    <property type="evidence" value="ECO:0007669"/>
    <property type="project" value="InterPro"/>
</dbReference>
<dbReference type="PANTHER" id="PTHR11364:SF27">
    <property type="entry name" value="SULFURTRANSFERASE"/>
    <property type="match status" value="1"/>
</dbReference>
<dbReference type="AlphaFoldDB" id="A0A4P6MVR8"/>
<dbReference type="InterPro" id="IPR036873">
    <property type="entry name" value="Rhodanese-like_dom_sf"/>
</dbReference>
<evidence type="ECO:0000313" key="5">
    <source>
        <dbReference type="Proteomes" id="UP000290408"/>
    </source>
</evidence>
<dbReference type="InterPro" id="IPR001307">
    <property type="entry name" value="Thiosulphate_STrfase_CS"/>
</dbReference>
<dbReference type="Pfam" id="PF00581">
    <property type="entry name" value="Rhodanese"/>
    <property type="match status" value="2"/>
</dbReference>
<reference evidence="4 5" key="1">
    <citation type="submission" date="2019-02" db="EMBL/GenBank/DDBJ databases">
        <title>Genomic data mining of an Antarctic deep-sea actinobacterium, Janibacterlimosus P3-3-X1.</title>
        <authorList>
            <person name="Liao L."/>
            <person name="Chen B."/>
        </authorList>
    </citation>
    <scope>NUCLEOTIDE SEQUENCE [LARGE SCALE GENOMIC DNA]</scope>
    <source>
        <strain evidence="4 5">P3-3-X1</strain>
    </source>
</reference>
<dbReference type="SMART" id="SM00450">
    <property type="entry name" value="RHOD"/>
    <property type="match status" value="2"/>
</dbReference>
<dbReference type="CDD" id="cd01449">
    <property type="entry name" value="TST_Repeat_2"/>
    <property type="match status" value="1"/>
</dbReference>
<sequence length="274" mass="28730">MSALITPTDLQDEIAHNPKLVVLDVQYTLAGEGPAFYAAGHVPGAPFVNLDTVLAGPAGEGGRHPLPDVQTLQDGLRAAGVQTDSVVVVYDQQPSLGAARAWWVLRWAGIEEVLVLDGGLAAWRAAGGEVSTEPVEVEPGDVVLDPDELVALDADDAAATAKLGVLVDARSPERFRGEEEPIDPVAGHIPGAVNVPMADLVREDGRLRPARELRERFGQLGIDEVTVVGTYCGSGITAAHTALALHEAGVEADLYVGSWSDWITDSSRPIATGS</sequence>
<dbReference type="Proteomes" id="UP000290408">
    <property type="component" value="Chromosome"/>
</dbReference>
<evidence type="ECO:0000256" key="2">
    <source>
        <dbReference type="ARBA" id="ARBA00022737"/>
    </source>
</evidence>
<dbReference type="PROSITE" id="PS50206">
    <property type="entry name" value="RHODANESE_3"/>
    <property type="match status" value="2"/>
</dbReference>
<keyword evidence="1 4" id="KW-0808">Transferase</keyword>
<keyword evidence="5" id="KW-1185">Reference proteome</keyword>
<dbReference type="InterPro" id="IPR045078">
    <property type="entry name" value="TST/MPST-like"/>
</dbReference>
<accession>A0A4P6MVR8</accession>
<protein>
    <submittedName>
        <fullName evidence="4">Sulfurtransferase</fullName>
    </submittedName>
</protein>
<dbReference type="EMBL" id="CP036164">
    <property type="protein sequence ID" value="QBF45670.1"/>
    <property type="molecule type" value="Genomic_DNA"/>
</dbReference>
<evidence type="ECO:0000313" key="4">
    <source>
        <dbReference type="EMBL" id="QBF45670.1"/>
    </source>
</evidence>
<dbReference type="InterPro" id="IPR001763">
    <property type="entry name" value="Rhodanese-like_dom"/>
</dbReference>
<proteinExistence type="predicted"/>
<organism evidence="4 5">
    <name type="scientific">Janibacter limosus</name>
    <dbReference type="NCBI Taxonomy" id="53458"/>
    <lineage>
        <taxon>Bacteria</taxon>
        <taxon>Bacillati</taxon>
        <taxon>Actinomycetota</taxon>
        <taxon>Actinomycetes</taxon>
        <taxon>Micrococcales</taxon>
        <taxon>Intrasporangiaceae</taxon>
        <taxon>Janibacter</taxon>
    </lineage>
</organism>
<dbReference type="Gene3D" id="3.40.250.10">
    <property type="entry name" value="Rhodanese-like domain"/>
    <property type="match status" value="2"/>
</dbReference>
<dbReference type="KEGG" id="jli:EXU32_04965"/>
<gene>
    <name evidence="4" type="ORF">EXU32_04965</name>
</gene>
<dbReference type="PANTHER" id="PTHR11364">
    <property type="entry name" value="THIOSULFATE SULFERTANSFERASE"/>
    <property type="match status" value="1"/>
</dbReference>
<evidence type="ECO:0000256" key="1">
    <source>
        <dbReference type="ARBA" id="ARBA00022679"/>
    </source>
</evidence>
<feature type="domain" description="Rhodanese" evidence="3">
    <location>
        <begin position="16"/>
        <end position="132"/>
    </location>
</feature>
<dbReference type="STRING" id="1216970.GCA_001570985_00449"/>
<dbReference type="PROSITE" id="PS00380">
    <property type="entry name" value="RHODANESE_1"/>
    <property type="match status" value="1"/>
</dbReference>
<dbReference type="RefSeq" id="WP_130628906.1">
    <property type="nucleotide sequence ID" value="NZ_CP036164.1"/>
</dbReference>
<feature type="domain" description="Rhodanese" evidence="3">
    <location>
        <begin position="165"/>
        <end position="271"/>
    </location>
</feature>
<name>A0A4P6MVR8_9MICO</name>
<evidence type="ECO:0000259" key="3">
    <source>
        <dbReference type="PROSITE" id="PS50206"/>
    </source>
</evidence>
<dbReference type="OrthoDB" id="9770030at2"/>
<dbReference type="SUPFAM" id="SSF52821">
    <property type="entry name" value="Rhodanese/Cell cycle control phosphatase"/>
    <property type="match status" value="2"/>
</dbReference>
<keyword evidence="2" id="KW-0677">Repeat</keyword>
<dbReference type="CDD" id="cd01448">
    <property type="entry name" value="TST_Repeat_1"/>
    <property type="match status" value="1"/>
</dbReference>